<dbReference type="Proteomes" id="UP000663637">
    <property type="component" value="Chromosome"/>
</dbReference>
<reference evidence="2 3" key="1">
    <citation type="submission" date="2020-09" db="EMBL/GenBank/DDBJ databases">
        <title>Complete genome sequence of altererythrobacter flavus SS-21NJ, isolated from Dongying oil sludge in Shandong province.</title>
        <authorList>
            <person name="Sun S."/>
            <person name="Zhang Z."/>
        </authorList>
    </citation>
    <scope>NUCLEOTIDE SEQUENCE [LARGE SCALE GENOMIC DNA]</scope>
    <source>
        <strain evidence="2 3">SS-21NJ</strain>
    </source>
</reference>
<dbReference type="EMBL" id="CP061510">
    <property type="protein sequence ID" value="QSB44348.1"/>
    <property type="molecule type" value="Genomic_DNA"/>
</dbReference>
<proteinExistence type="predicted"/>
<protein>
    <submittedName>
        <fullName evidence="2">Uncharacterized protein</fullName>
    </submittedName>
</protein>
<keyword evidence="3" id="KW-1185">Reference proteome</keyword>
<gene>
    <name evidence="1" type="ORF">IDJ81_13550</name>
    <name evidence="2" type="ORF">IDJ81_13685</name>
</gene>
<sequence>MMNLSTINNLLHDLPHVLVVEPDDSERDVIDAAGFSRFASGVDPVRRDWIGDLLYIEHAGRVA</sequence>
<evidence type="ECO:0000313" key="1">
    <source>
        <dbReference type="EMBL" id="QSB44325.1"/>
    </source>
</evidence>
<evidence type="ECO:0000313" key="3">
    <source>
        <dbReference type="Proteomes" id="UP000663637"/>
    </source>
</evidence>
<name>A0ABX7K7X6_9SPHN</name>
<dbReference type="RefSeq" id="WP_102153234.1">
    <property type="nucleotide sequence ID" value="NZ_CP061510.1"/>
</dbReference>
<accession>A0ABX7K7X6</accession>
<organism evidence="2 3">
    <name type="scientific">Tsuneonella flava</name>
    <dbReference type="NCBI Taxonomy" id="2055955"/>
    <lineage>
        <taxon>Bacteria</taxon>
        <taxon>Pseudomonadati</taxon>
        <taxon>Pseudomonadota</taxon>
        <taxon>Alphaproteobacteria</taxon>
        <taxon>Sphingomonadales</taxon>
        <taxon>Erythrobacteraceae</taxon>
        <taxon>Tsuneonella</taxon>
    </lineage>
</organism>
<evidence type="ECO:0000313" key="2">
    <source>
        <dbReference type="EMBL" id="QSB44348.1"/>
    </source>
</evidence>
<dbReference type="EMBL" id="CP061510">
    <property type="protein sequence ID" value="QSB44325.1"/>
    <property type="molecule type" value="Genomic_DNA"/>
</dbReference>